<comment type="caution">
    <text evidence="1">The sequence shown here is derived from an EMBL/GenBank/DDBJ whole genome shotgun (WGS) entry which is preliminary data.</text>
</comment>
<feature type="non-terminal residue" evidence="1">
    <location>
        <position position="384"/>
    </location>
</feature>
<dbReference type="Proteomes" id="UP000268093">
    <property type="component" value="Unassembled WGS sequence"/>
</dbReference>
<dbReference type="EMBL" id="RBNI01018143">
    <property type="protein sequence ID" value="RUO97162.1"/>
    <property type="molecule type" value="Genomic_DNA"/>
</dbReference>
<dbReference type="AlphaFoldDB" id="A0A433A395"/>
<name>A0A433A395_9FUNG</name>
<gene>
    <name evidence="1" type="ORF">BC936DRAFT_140873</name>
</gene>
<accession>A0A433A395</accession>
<reference evidence="1 2" key="1">
    <citation type="journal article" date="2018" name="New Phytol.">
        <title>Phylogenomics of Endogonaceae and evolution of mycorrhizas within Mucoromycota.</title>
        <authorList>
            <person name="Chang Y."/>
            <person name="Desiro A."/>
            <person name="Na H."/>
            <person name="Sandor L."/>
            <person name="Lipzen A."/>
            <person name="Clum A."/>
            <person name="Barry K."/>
            <person name="Grigoriev I.V."/>
            <person name="Martin F.M."/>
            <person name="Stajich J.E."/>
            <person name="Smith M.E."/>
            <person name="Bonito G."/>
            <person name="Spatafora J.W."/>
        </authorList>
    </citation>
    <scope>NUCLEOTIDE SEQUENCE [LARGE SCALE GENOMIC DNA]</scope>
    <source>
        <strain evidence="1 2">GMNB39</strain>
    </source>
</reference>
<evidence type="ECO:0000313" key="1">
    <source>
        <dbReference type="EMBL" id="RUO97162.1"/>
    </source>
</evidence>
<evidence type="ECO:0000313" key="2">
    <source>
        <dbReference type="Proteomes" id="UP000268093"/>
    </source>
</evidence>
<keyword evidence="2" id="KW-1185">Reference proteome</keyword>
<sequence length="384" mass="44225">MTTIYVPSRRDNKTCLPDDKFRILPMEACYNVDEALAFFIRYHYDNTTMPKFKDAIDGFLESENHNNNPISIGHVFGWEEKSLKEGVRRICRRMTAFELRTINGNASVTPFAVSECAGLFYDHRCHRDHRREQTDAFVATALYIARKTTLWVSENTVEYGEELVPQGMVVNTTAAGLCASTAGLVEQFEEAVCDVYISEIIKVESIWCHDDNLYRDIKRCANSAVRRLLDNIENNSGTHKASYLAILDAYGQMISRYQEEMDSWPDDLVFGCLTYIWGQLKGIQTFLRCKHASLNPVKFVKDTILRASNKEQDDPFFLLTAVFAVMLLRHMDSSGNAYKILNHLLVIEKKILKDMAWRMTSICALPLYRVYCMHYVLLIAFSYR</sequence>
<protein>
    <submittedName>
        <fullName evidence="1">Uncharacterized protein</fullName>
    </submittedName>
</protein>
<proteinExistence type="predicted"/>
<organism evidence="1 2">
    <name type="scientific">Jimgerdemannia flammicorona</name>
    <dbReference type="NCBI Taxonomy" id="994334"/>
    <lineage>
        <taxon>Eukaryota</taxon>
        <taxon>Fungi</taxon>
        <taxon>Fungi incertae sedis</taxon>
        <taxon>Mucoromycota</taxon>
        <taxon>Mucoromycotina</taxon>
        <taxon>Endogonomycetes</taxon>
        <taxon>Endogonales</taxon>
        <taxon>Endogonaceae</taxon>
        <taxon>Jimgerdemannia</taxon>
    </lineage>
</organism>